<feature type="compositionally biased region" description="Basic and acidic residues" evidence="1">
    <location>
        <begin position="340"/>
        <end position="351"/>
    </location>
</feature>
<feature type="region of interest" description="Disordered" evidence="1">
    <location>
        <begin position="1"/>
        <end position="21"/>
    </location>
</feature>
<protein>
    <submittedName>
        <fullName evidence="2">Uncharacterized protein</fullName>
    </submittedName>
</protein>
<reference evidence="2" key="1">
    <citation type="journal article" date="2012" name="PLoS Genet.">
        <title>Comparative analysis of the genomes of two field isolates of the rice blast fungus Magnaporthe oryzae.</title>
        <authorList>
            <person name="Xue M."/>
            <person name="Yang J."/>
            <person name="Li Z."/>
            <person name="Hu S."/>
            <person name="Yao N."/>
            <person name="Dean R.A."/>
            <person name="Zhao W."/>
            <person name="Shen M."/>
            <person name="Zhang H."/>
            <person name="Li C."/>
            <person name="Liu L."/>
            <person name="Cao L."/>
            <person name="Xu X."/>
            <person name="Xing Y."/>
            <person name="Hsiang T."/>
            <person name="Zhang Z."/>
            <person name="Xu J.R."/>
            <person name="Peng Y.L."/>
        </authorList>
    </citation>
    <scope>NUCLEOTIDE SEQUENCE</scope>
    <source>
        <strain evidence="2">Y34</strain>
    </source>
</reference>
<proteinExistence type="predicted"/>
<evidence type="ECO:0000313" key="2">
    <source>
        <dbReference type="EMBL" id="ELQ44280.1"/>
    </source>
</evidence>
<feature type="region of interest" description="Disordered" evidence="1">
    <location>
        <begin position="49"/>
        <end position="75"/>
    </location>
</feature>
<feature type="compositionally biased region" description="Acidic residues" evidence="1">
    <location>
        <begin position="358"/>
        <end position="378"/>
    </location>
</feature>
<feature type="region of interest" description="Disordered" evidence="1">
    <location>
        <begin position="337"/>
        <end position="378"/>
    </location>
</feature>
<dbReference type="AlphaFoldDB" id="A0AA97P937"/>
<organism evidence="2">
    <name type="scientific">Pyricularia oryzae (strain Y34)</name>
    <name type="common">Rice blast fungus</name>
    <name type="synonym">Magnaporthe oryzae</name>
    <dbReference type="NCBI Taxonomy" id="1143189"/>
    <lineage>
        <taxon>Eukaryota</taxon>
        <taxon>Fungi</taxon>
        <taxon>Dikarya</taxon>
        <taxon>Ascomycota</taxon>
        <taxon>Pezizomycotina</taxon>
        <taxon>Sordariomycetes</taxon>
        <taxon>Sordariomycetidae</taxon>
        <taxon>Magnaporthales</taxon>
        <taxon>Pyriculariaceae</taxon>
        <taxon>Pyricularia</taxon>
    </lineage>
</organism>
<evidence type="ECO:0000256" key="1">
    <source>
        <dbReference type="SAM" id="MobiDB-lite"/>
    </source>
</evidence>
<accession>A0AA97P937</accession>
<dbReference type="Proteomes" id="UP000011086">
    <property type="component" value="Unassembled WGS sequence"/>
</dbReference>
<feature type="compositionally biased region" description="Polar residues" evidence="1">
    <location>
        <begin position="66"/>
        <end position="75"/>
    </location>
</feature>
<sequence length="378" mass="41354">MQMHASAPYMGQQLPLASPGPASTDVYLDDISRQIGLAQLQNRRYSPTSSSHVLHAHGGSPMRITKPTSTSNSPRSAMQARRRTMVNDNLIAQRNQLLLEQACLPTSTQNVVPDNFMRRPSRPVSWHPSSQLGHMLPQQQMLPAQQTQHALPLSQYPFPAYNEADFSTQYQQYLPPTPAVYSAYNSPTGLSPLALPYSNFQAPQYAIKDLWTTSAPMNPSIKPVSPDSECPGLVESTSATEQYAPAAVTSQGGTSTQWNSLMPGATPPTPDSYPAIPAAPEPVIPTDESIPYRSLDEEEDDGEILVGMGLYDPPEKGLGDYTLNTFRSSTTSLFGGYEITEPKGKGLKLEETWVPPPQEEEDEDESNSDDDADAEEQE</sequence>
<dbReference type="EMBL" id="JH793109">
    <property type="protein sequence ID" value="ELQ44280.1"/>
    <property type="molecule type" value="Genomic_DNA"/>
</dbReference>
<gene>
    <name evidence="2" type="ORF">OOU_Y34scaffold00094g70</name>
</gene>
<name>A0AA97P937_PYRO3</name>